<reference evidence="10 11" key="1">
    <citation type="submission" date="2015-10" db="EMBL/GenBank/DDBJ databases">
        <title>Full genome of DAOMC 229536 Phialocephala scopiformis, a fungal endophyte of spruce producing the potent anti-insectan compound rugulosin.</title>
        <authorList>
            <consortium name="DOE Joint Genome Institute"/>
            <person name="Walker A.K."/>
            <person name="Frasz S.L."/>
            <person name="Seifert K.A."/>
            <person name="Miller J.D."/>
            <person name="Mondo S.J."/>
            <person name="Labutti K."/>
            <person name="Lipzen A."/>
            <person name="Dockter R."/>
            <person name="Kennedy M."/>
            <person name="Grigoriev I.V."/>
            <person name="Spatafora J.W."/>
        </authorList>
    </citation>
    <scope>NUCLEOTIDE SEQUENCE [LARGE SCALE GENOMIC DNA]</scope>
    <source>
        <strain evidence="10 11">CBS 120377</strain>
    </source>
</reference>
<evidence type="ECO:0000256" key="8">
    <source>
        <dbReference type="SAM" id="SignalP"/>
    </source>
</evidence>
<dbReference type="PANTHER" id="PTHR24269:SF16">
    <property type="entry name" value="PROTEIN SLG1"/>
    <property type="match status" value="1"/>
</dbReference>
<evidence type="ECO:0000259" key="9">
    <source>
        <dbReference type="PROSITE" id="PS51212"/>
    </source>
</evidence>
<dbReference type="GeneID" id="28817816"/>
<organism evidence="10 11">
    <name type="scientific">Mollisia scopiformis</name>
    <name type="common">Conifer needle endophyte fungus</name>
    <name type="synonym">Phialocephala scopiformis</name>
    <dbReference type="NCBI Taxonomy" id="149040"/>
    <lineage>
        <taxon>Eukaryota</taxon>
        <taxon>Fungi</taxon>
        <taxon>Dikarya</taxon>
        <taxon>Ascomycota</taxon>
        <taxon>Pezizomycotina</taxon>
        <taxon>Leotiomycetes</taxon>
        <taxon>Helotiales</taxon>
        <taxon>Mollisiaceae</taxon>
        <taxon>Mollisia</taxon>
    </lineage>
</organism>
<dbReference type="InterPro" id="IPR002889">
    <property type="entry name" value="WSC_carb-bd"/>
</dbReference>
<keyword evidence="5" id="KW-0472">Membrane</keyword>
<keyword evidence="4" id="KW-1133">Transmembrane helix</keyword>
<evidence type="ECO:0000256" key="5">
    <source>
        <dbReference type="ARBA" id="ARBA00023136"/>
    </source>
</evidence>
<feature type="region of interest" description="Disordered" evidence="7">
    <location>
        <begin position="254"/>
        <end position="300"/>
    </location>
</feature>
<evidence type="ECO:0000256" key="6">
    <source>
        <dbReference type="ARBA" id="ARBA00023180"/>
    </source>
</evidence>
<protein>
    <recommendedName>
        <fullName evidence="9">WSC domain-containing protein</fullName>
    </recommendedName>
</protein>
<dbReference type="OrthoDB" id="5985073at2759"/>
<gene>
    <name evidence="10" type="ORF">LY89DRAFT_53229</name>
</gene>
<evidence type="ECO:0000256" key="2">
    <source>
        <dbReference type="ARBA" id="ARBA00022692"/>
    </source>
</evidence>
<feature type="compositionally biased region" description="Polar residues" evidence="7">
    <location>
        <begin position="287"/>
        <end position="300"/>
    </location>
</feature>
<evidence type="ECO:0000256" key="3">
    <source>
        <dbReference type="ARBA" id="ARBA00022729"/>
    </source>
</evidence>
<accession>A0A194XB87</accession>
<proteinExistence type="predicted"/>
<dbReference type="AlphaFoldDB" id="A0A194XB87"/>
<dbReference type="PANTHER" id="PTHR24269">
    <property type="entry name" value="KREMEN PROTEIN"/>
    <property type="match status" value="1"/>
</dbReference>
<feature type="domain" description="WSC" evidence="9">
    <location>
        <begin position="29"/>
        <end position="124"/>
    </location>
</feature>
<evidence type="ECO:0000256" key="4">
    <source>
        <dbReference type="ARBA" id="ARBA00022989"/>
    </source>
</evidence>
<keyword evidence="11" id="KW-1185">Reference proteome</keyword>
<keyword evidence="3 8" id="KW-0732">Signal</keyword>
<name>A0A194XB87_MOLSC</name>
<dbReference type="GO" id="GO:0005886">
    <property type="term" value="C:plasma membrane"/>
    <property type="evidence" value="ECO:0007669"/>
    <property type="project" value="TreeGrafter"/>
</dbReference>
<dbReference type="Proteomes" id="UP000070700">
    <property type="component" value="Unassembled WGS sequence"/>
</dbReference>
<feature type="signal peptide" evidence="8">
    <location>
        <begin position="1"/>
        <end position="23"/>
    </location>
</feature>
<evidence type="ECO:0000256" key="1">
    <source>
        <dbReference type="ARBA" id="ARBA00004167"/>
    </source>
</evidence>
<evidence type="ECO:0000256" key="7">
    <source>
        <dbReference type="SAM" id="MobiDB-lite"/>
    </source>
</evidence>
<dbReference type="InParanoid" id="A0A194XB87"/>
<dbReference type="InterPro" id="IPR051836">
    <property type="entry name" value="Kremen_rcpt"/>
</dbReference>
<dbReference type="PROSITE" id="PS51212">
    <property type="entry name" value="WSC"/>
    <property type="match status" value="1"/>
</dbReference>
<sequence length="333" mass="34220">MVSTMWNLFTFISFSILASIASAQNDECSWTSLGCFTHESDTPVLRYAVVPSTTSDTNFENCEAACAAQNYPVSGVEDGFNCWCDVAVQGGATPKSASYCNSPCYGDPSEICGGYTFLSVYENTCIAPSSSIPASTPSSTWTWGWTISLPSSSASSYASSRNTACLTTSSALSLSGPATSVPGSSIPGTTFTAPIGYTTSTVTETLIYTISSCQATVKSCPYGSTTTETRSLATVLPVTPTALAPPLTKTQSTQYASLSQTKTHTSPLTSSGSSSTVASSAPAGLPGTNTTGSAQPKASPSSVQIGVGSIVRLGSSDVLVWGLLSVAFAFMLL</sequence>
<evidence type="ECO:0000313" key="10">
    <source>
        <dbReference type="EMBL" id="KUJ17428.1"/>
    </source>
</evidence>
<feature type="chain" id="PRO_5008268089" description="WSC domain-containing protein" evidence="8">
    <location>
        <begin position="24"/>
        <end position="333"/>
    </location>
</feature>
<dbReference type="EMBL" id="KQ947414">
    <property type="protein sequence ID" value="KUJ17428.1"/>
    <property type="molecule type" value="Genomic_DNA"/>
</dbReference>
<keyword evidence="6" id="KW-0325">Glycoprotein</keyword>
<evidence type="ECO:0000313" key="11">
    <source>
        <dbReference type="Proteomes" id="UP000070700"/>
    </source>
</evidence>
<keyword evidence="2" id="KW-0812">Transmembrane</keyword>
<dbReference type="SMART" id="SM00321">
    <property type="entry name" value="WSC"/>
    <property type="match status" value="1"/>
</dbReference>
<dbReference type="Pfam" id="PF01822">
    <property type="entry name" value="WSC"/>
    <property type="match status" value="1"/>
</dbReference>
<dbReference type="RefSeq" id="XP_018071783.1">
    <property type="nucleotide sequence ID" value="XM_018208090.1"/>
</dbReference>
<comment type="subcellular location">
    <subcellularLocation>
        <location evidence="1">Membrane</location>
        <topology evidence="1">Single-pass membrane protein</topology>
    </subcellularLocation>
</comment>
<feature type="compositionally biased region" description="Low complexity" evidence="7">
    <location>
        <begin position="263"/>
        <end position="280"/>
    </location>
</feature>
<dbReference type="STRING" id="149040.A0A194XB87"/>
<dbReference type="KEGG" id="psco:LY89DRAFT_53229"/>